<dbReference type="GO" id="GO:0003824">
    <property type="term" value="F:catalytic activity"/>
    <property type="evidence" value="ECO:0007669"/>
    <property type="project" value="InterPro"/>
</dbReference>
<dbReference type="STRING" id="596152.DesU5LDRAFT_4054"/>
<dbReference type="EMBL" id="JH600068">
    <property type="protein sequence ID" value="EIG55650.1"/>
    <property type="molecule type" value="Genomic_DNA"/>
</dbReference>
<accession>I2Q794</accession>
<dbReference type="SUPFAM" id="SSF88713">
    <property type="entry name" value="Glycoside hydrolase/deacetylase"/>
    <property type="match status" value="1"/>
</dbReference>
<dbReference type="PANTHER" id="PTHR36306">
    <property type="entry name" value="ALPHA-AMYLASE-RELATED-RELATED"/>
    <property type="match status" value="1"/>
</dbReference>
<dbReference type="AlphaFoldDB" id="I2Q794"/>
<dbReference type="PANTHER" id="PTHR36306:SF3">
    <property type="entry name" value="GLYCOSIDE HYDROLASE FAMILY 57"/>
    <property type="match status" value="1"/>
</dbReference>
<dbReference type="InterPro" id="IPR011330">
    <property type="entry name" value="Glyco_hydro/deAcase_b/a-brl"/>
</dbReference>
<dbReference type="OrthoDB" id="9757977at2"/>
<comment type="similarity">
    <text evidence="1">Belongs to the glycosyl hydrolase 57 family.</text>
</comment>
<evidence type="ECO:0000256" key="1">
    <source>
        <dbReference type="ARBA" id="ARBA00006821"/>
    </source>
</evidence>
<dbReference type="GO" id="GO:0005975">
    <property type="term" value="P:carbohydrate metabolic process"/>
    <property type="evidence" value="ECO:0007669"/>
    <property type="project" value="InterPro"/>
</dbReference>
<protein>
    <submittedName>
        <fullName evidence="4">Alpha-amylase/alpha-mannosidase</fullName>
    </submittedName>
</protein>
<keyword evidence="2" id="KW-0119">Carbohydrate metabolism</keyword>
<evidence type="ECO:0000313" key="4">
    <source>
        <dbReference type="EMBL" id="EIG55650.1"/>
    </source>
</evidence>
<proteinExistence type="inferred from homology"/>
<sequence length="753" mass="82933">MDRALCIHGHFYQPPREDPWLGRILPEGSAAPSRHWNERICRESYAPLARARRLDGSGRIIELLNCYEWMSFNAGPTLLSWMARSAPDTYARLLEADRKSLKRLGHGNALGQVYHHVIMPLASDRDKALEVAWAVDDFTARFGRAPDGMWLAETAVDTPSLEALSAAGLRFTVLAPSQAVAVSNDGKDWQGVDAGSLDIRRPYNVILPSGRPMAVFFYHGPLSQAVAFDRLLADGEQFFKRLSGAAAAFGGGLLSLATDGETYGHHFKFGEMALAYALDQARSGRDGLTLTNYAAYLADNPPTHYVRIREASAWSCAHGVERWRSDCGCTTGEHPGYNQKWRAPLRNALNLLKSRLDAHFFATGKALFKDPHEALVAYGQVLAGSLDPEVYAEKRFAKGLSTAKRGAAWKLLSMQAWGLASFASCAWFFDELSRLEPVNGLTFALRAMELARATGMADPEPEVTAILAEARSNDPTLGTGRDIWDTMVRPRRETPKTLVTQAFMTLALEERLPAAGTSAVADWPGVAVTVTLDAAEDEVRPGTVSIRYTLETATENFAVTYRPARTADPFDACVTMIPAAGGAEEGLCFRDVGLPVNKRQSLADAFARRVEDVYFEDVLARAATGRKLVTELQEAQHTLNLAPLWLHLWPGLVWQDVFDLPLPEKRAALLRLFLMDAGRDSPVKAALEARLASETARLLSRPDPDAPKLTRLVARAVDLDLHPDWWAAQNALWERRPFAGKMAELARALGFAR</sequence>
<dbReference type="InterPro" id="IPR021923">
    <property type="entry name" value="DUF3536"/>
</dbReference>
<evidence type="ECO:0000259" key="3">
    <source>
        <dbReference type="Pfam" id="PF03065"/>
    </source>
</evidence>
<dbReference type="Pfam" id="PF03065">
    <property type="entry name" value="Glyco_hydro_57"/>
    <property type="match status" value="1"/>
</dbReference>
<reference evidence="4" key="1">
    <citation type="submission" date="2011-11" db="EMBL/GenBank/DDBJ databases">
        <title>Improved High-Quality Draft sequence of Desulfovibrio sp. U5L.</title>
        <authorList>
            <consortium name="US DOE Joint Genome Institute"/>
            <person name="Lucas S."/>
            <person name="Han J."/>
            <person name="Lapidus A."/>
            <person name="Cheng J.-F."/>
            <person name="Goodwin L."/>
            <person name="Pitluck S."/>
            <person name="Peters L."/>
            <person name="Ovchinnikova G."/>
            <person name="Held B."/>
            <person name="Detter J.C."/>
            <person name="Han C."/>
            <person name="Tapia R."/>
            <person name="Land M."/>
            <person name="Hauser L."/>
            <person name="Kyrpides N."/>
            <person name="Ivanova N."/>
            <person name="Pagani I."/>
            <person name="Gabster J."/>
            <person name="Walker C."/>
            <person name="Stolyar S."/>
            <person name="Stahl D."/>
            <person name="Arkin A."/>
            <person name="Dehal P."/>
            <person name="Hazen T."/>
            <person name="Woyke T."/>
        </authorList>
    </citation>
    <scope>NUCLEOTIDE SEQUENCE [LARGE SCALE GENOMIC DNA]</scope>
    <source>
        <strain evidence="4">U5L</strain>
    </source>
</reference>
<name>I2Q794_9BACT</name>
<dbReference type="CDD" id="cd10797">
    <property type="entry name" value="GH57N_APU_like_1"/>
    <property type="match status" value="1"/>
</dbReference>
<dbReference type="eggNOG" id="COG1449">
    <property type="taxonomic scope" value="Bacteria"/>
</dbReference>
<evidence type="ECO:0000256" key="2">
    <source>
        <dbReference type="ARBA" id="ARBA00023277"/>
    </source>
</evidence>
<organism evidence="4">
    <name type="scientific">Desulfovibrio sp. U5L</name>
    <dbReference type="NCBI Taxonomy" id="596152"/>
    <lineage>
        <taxon>Bacteria</taxon>
        <taxon>Pseudomonadati</taxon>
        <taxon>Thermodesulfobacteriota</taxon>
        <taxon>Desulfovibrionia</taxon>
        <taxon>Desulfovibrionales</taxon>
        <taxon>Desulfovibrionaceae</taxon>
        <taxon>Desulfovibrio</taxon>
    </lineage>
</organism>
<dbReference type="Pfam" id="PF12055">
    <property type="entry name" value="DUF3536"/>
    <property type="match status" value="1"/>
</dbReference>
<gene>
    <name evidence="4" type="ORF">DesU5LDRAFT_4054</name>
</gene>
<dbReference type="HOGENOM" id="CLU_018719_0_0_7"/>
<dbReference type="InterPro" id="IPR052046">
    <property type="entry name" value="GH57_Enzymes"/>
</dbReference>
<dbReference type="Gene3D" id="3.20.110.20">
    <property type="match status" value="1"/>
</dbReference>
<dbReference type="InterPro" id="IPR004300">
    <property type="entry name" value="Glyco_hydro_57_N"/>
</dbReference>
<feature type="domain" description="Glycoside hydrolase family 57 N-terminal" evidence="3">
    <location>
        <begin position="101"/>
        <end position="275"/>
    </location>
</feature>